<sequence>MLCEASTHVLLSVQAQARDSPAPIKALRETLVHHTSSYGFYDAIAISCRICKHLQKAGIDYDPECGSRLS</sequence>
<dbReference type="EMBL" id="KN832874">
    <property type="protein sequence ID" value="KIN03108.1"/>
    <property type="molecule type" value="Genomic_DNA"/>
</dbReference>
<dbReference type="HOGENOM" id="CLU_2758454_0_0_1"/>
<name>A0A0C3DM73_OIDMZ</name>
<proteinExistence type="predicted"/>
<reference evidence="2" key="2">
    <citation type="submission" date="2015-01" db="EMBL/GenBank/DDBJ databases">
        <title>Evolutionary Origins and Diversification of the Mycorrhizal Mutualists.</title>
        <authorList>
            <consortium name="DOE Joint Genome Institute"/>
            <consortium name="Mycorrhizal Genomics Consortium"/>
            <person name="Kohler A."/>
            <person name="Kuo A."/>
            <person name="Nagy L.G."/>
            <person name="Floudas D."/>
            <person name="Copeland A."/>
            <person name="Barry K.W."/>
            <person name="Cichocki N."/>
            <person name="Veneault-Fourrey C."/>
            <person name="LaButti K."/>
            <person name="Lindquist E.A."/>
            <person name="Lipzen A."/>
            <person name="Lundell T."/>
            <person name="Morin E."/>
            <person name="Murat C."/>
            <person name="Riley R."/>
            <person name="Ohm R."/>
            <person name="Sun H."/>
            <person name="Tunlid A."/>
            <person name="Henrissat B."/>
            <person name="Grigoriev I.V."/>
            <person name="Hibbett D.S."/>
            <person name="Martin F."/>
        </authorList>
    </citation>
    <scope>NUCLEOTIDE SEQUENCE [LARGE SCALE GENOMIC DNA]</scope>
    <source>
        <strain evidence="2">Zn</strain>
    </source>
</reference>
<protein>
    <submittedName>
        <fullName evidence="1">Uncharacterized protein</fullName>
    </submittedName>
</protein>
<dbReference type="Proteomes" id="UP000054321">
    <property type="component" value="Unassembled WGS sequence"/>
</dbReference>
<accession>A0A0C3DM73</accession>
<evidence type="ECO:0000313" key="1">
    <source>
        <dbReference type="EMBL" id="KIN03108.1"/>
    </source>
</evidence>
<organism evidence="1 2">
    <name type="scientific">Oidiodendron maius (strain Zn)</name>
    <dbReference type="NCBI Taxonomy" id="913774"/>
    <lineage>
        <taxon>Eukaryota</taxon>
        <taxon>Fungi</taxon>
        <taxon>Dikarya</taxon>
        <taxon>Ascomycota</taxon>
        <taxon>Pezizomycotina</taxon>
        <taxon>Leotiomycetes</taxon>
        <taxon>Leotiomycetes incertae sedis</taxon>
        <taxon>Myxotrichaceae</taxon>
        <taxon>Oidiodendron</taxon>
    </lineage>
</organism>
<keyword evidence="2" id="KW-1185">Reference proteome</keyword>
<dbReference type="InParanoid" id="A0A0C3DM73"/>
<dbReference type="AlphaFoldDB" id="A0A0C3DM73"/>
<reference evidence="1 2" key="1">
    <citation type="submission" date="2014-04" db="EMBL/GenBank/DDBJ databases">
        <authorList>
            <consortium name="DOE Joint Genome Institute"/>
            <person name="Kuo A."/>
            <person name="Martino E."/>
            <person name="Perotto S."/>
            <person name="Kohler A."/>
            <person name="Nagy L.G."/>
            <person name="Floudas D."/>
            <person name="Copeland A."/>
            <person name="Barry K.W."/>
            <person name="Cichocki N."/>
            <person name="Veneault-Fourrey C."/>
            <person name="LaButti K."/>
            <person name="Lindquist E.A."/>
            <person name="Lipzen A."/>
            <person name="Lundell T."/>
            <person name="Morin E."/>
            <person name="Murat C."/>
            <person name="Sun H."/>
            <person name="Tunlid A."/>
            <person name="Henrissat B."/>
            <person name="Grigoriev I.V."/>
            <person name="Hibbett D.S."/>
            <person name="Martin F."/>
            <person name="Nordberg H.P."/>
            <person name="Cantor M.N."/>
            <person name="Hua S.X."/>
        </authorList>
    </citation>
    <scope>NUCLEOTIDE SEQUENCE [LARGE SCALE GENOMIC DNA]</scope>
    <source>
        <strain evidence="1 2">Zn</strain>
    </source>
</reference>
<gene>
    <name evidence="1" type="ORF">OIDMADRAFT_18532</name>
</gene>
<evidence type="ECO:0000313" key="2">
    <source>
        <dbReference type="Proteomes" id="UP000054321"/>
    </source>
</evidence>